<dbReference type="InterPro" id="IPR000477">
    <property type="entry name" value="RT_dom"/>
</dbReference>
<name>A0AA39TMQ0_ACESA</name>
<organism evidence="2 3">
    <name type="scientific">Acer saccharum</name>
    <name type="common">Sugar maple</name>
    <dbReference type="NCBI Taxonomy" id="4024"/>
    <lineage>
        <taxon>Eukaryota</taxon>
        <taxon>Viridiplantae</taxon>
        <taxon>Streptophyta</taxon>
        <taxon>Embryophyta</taxon>
        <taxon>Tracheophyta</taxon>
        <taxon>Spermatophyta</taxon>
        <taxon>Magnoliopsida</taxon>
        <taxon>eudicotyledons</taxon>
        <taxon>Gunneridae</taxon>
        <taxon>Pentapetalae</taxon>
        <taxon>rosids</taxon>
        <taxon>malvids</taxon>
        <taxon>Sapindales</taxon>
        <taxon>Sapindaceae</taxon>
        <taxon>Hippocastanoideae</taxon>
        <taxon>Acereae</taxon>
        <taxon>Acer</taxon>
    </lineage>
</organism>
<dbReference type="CDD" id="cd01650">
    <property type="entry name" value="RT_nLTR_like"/>
    <property type="match status" value="1"/>
</dbReference>
<dbReference type="EMBL" id="JAUESC010000001">
    <property type="protein sequence ID" value="KAK0607568.1"/>
    <property type="molecule type" value="Genomic_DNA"/>
</dbReference>
<dbReference type="SUPFAM" id="SSF56219">
    <property type="entry name" value="DNase I-like"/>
    <property type="match status" value="1"/>
</dbReference>
<dbReference type="InterPro" id="IPR036691">
    <property type="entry name" value="Endo/exonu/phosph_ase_sf"/>
</dbReference>
<dbReference type="Pfam" id="PF03372">
    <property type="entry name" value="Exo_endo_phos"/>
    <property type="match status" value="1"/>
</dbReference>
<dbReference type="InterPro" id="IPR052343">
    <property type="entry name" value="Retrotransposon-Effector_Assoc"/>
</dbReference>
<reference evidence="2" key="2">
    <citation type="submission" date="2023-06" db="EMBL/GenBank/DDBJ databases">
        <authorList>
            <person name="Swenson N.G."/>
            <person name="Wegrzyn J.L."/>
            <person name="Mcevoy S.L."/>
        </authorList>
    </citation>
    <scope>NUCLEOTIDE SEQUENCE</scope>
    <source>
        <strain evidence="2">NS2018</strain>
        <tissue evidence="2">Leaf</tissue>
    </source>
</reference>
<dbReference type="AlphaFoldDB" id="A0AA39TMQ0"/>
<gene>
    <name evidence="2" type="ORF">LWI29_016836</name>
</gene>
<accession>A0AA39TMQ0</accession>
<dbReference type="Gene3D" id="3.60.10.10">
    <property type="entry name" value="Endonuclease/exonuclease/phosphatase"/>
    <property type="match status" value="1"/>
</dbReference>
<proteinExistence type="predicted"/>
<dbReference type="Proteomes" id="UP001168877">
    <property type="component" value="Unassembled WGS sequence"/>
</dbReference>
<dbReference type="SUPFAM" id="SSF56672">
    <property type="entry name" value="DNA/RNA polymerases"/>
    <property type="match status" value="1"/>
</dbReference>
<evidence type="ECO:0000259" key="1">
    <source>
        <dbReference type="PROSITE" id="PS50878"/>
    </source>
</evidence>
<feature type="domain" description="Reverse transcriptase" evidence="1">
    <location>
        <begin position="458"/>
        <end position="736"/>
    </location>
</feature>
<keyword evidence="3" id="KW-1185">Reference proteome</keyword>
<sequence>MVLRYKPIILFLQESKLRVFDSRIIRILGGNFLSRGVGVEADRSAGGLITLWNEELFSVKSCITTSRSIILIGALVGVQQEVTFCNVYAANIEGERKELWKYVVEVQNSFPIPWCIGGDFNTVLSPDERRGRGCDMVSIRNFNDFVLRAKVMDLPLDGMPFTWTNSRVSAAWARLDRFLVSPEFLLWFPHLVQRGLPRSVSDHNAIILGEKVVDWGPKPFRFFNGWLEDKRVMSEAIKGWKNCKVEGSKGFTLAAKVRGAKGFMKRWCAVNRGAVSVSKRLEGSLAAVDELASLRGWSEDLRKERMVLLSSLWMELRKEEQLWRQKARITWLNSGDKNSRFFHCVASGRKKGNLISELVFDGVKISDPTLLKEGILEFFKNHYSNVKWSRPKIKGLGLKKLADGERLMLEDRFKEEEVWEAVCNCDGNKAPGPDGLNLNFIKANWGVIRMDFMQFIQEFYDDGKIVRDLNKTFITLIPKCGHPETVRDFRPISLVSSMYKILAKVLANRLKKVMDSVIGENQMAFVANRQIMDSFVVAEEIIHKWRKDKVGGLLVKLDFEKAYDSVDHSFLDFIMEEMGFGCRWRQWMKWCIATPSISVLVNRSPTAEFSMERGLRQGDPLSPFLFNLVVESLSGCFKKATGLGLVRGVVFGEGEVQVTHLQYVDDTILFLEPKVEYIVNFRRILRCFEVASGLRINFHKSCVVRVGKPRGGESEWADIFKCKKASFPILYLGMPLGARPSYRMTIIE</sequence>
<dbReference type="InterPro" id="IPR005135">
    <property type="entry name" value="Endo/exonuclease/phosphatase"/>
</dbReference>
<dbReference type="PROSITE" id="PS50878">
    <property type="entry name" value="RT_POL"/>
    <property type="match status" value="1"/>
</dbReference>
<dbReference type="PANTHER" id="PTHR46890">
    <property type="entry name" value="NON-LTR RETROLELEMENT REVERSE TRANSCRIPTASE-LIKE PROTEIN-RELATED"/>
    <property type="match status" value="1"/>
</dbReference>
<reference evidence="2" key="1">
    <citation type="journal article" date="2022" name="Plant J.">
        <title>Strategies of tolerance reflected in two North American maple genomes.</title>
        <authorList>
            <person name="McEvoy S.L."/>
            <person name="Sezen U.U."/>
            <person name="Trouern-Trend A."/>
            <person name="McMahon S.M."/>
            <person name="Schaberg P.G."/>
            <person name="Yang J."/>
            <person name="Wegrzyn J.L."/>
            <person name="Swenson N.G."/>
        </authorList>
    </citation>
    <scope>NUCLEOTIDE SEQUENCE</scope>
    <source>
        <strain evidence="2">NS2018</strain>
    </source>
</reference>
<dbReference type="PANTHER" id="PTHR46890:SF50">
    <property type="entry name" value="RNA-DIRECTED DNA POLYMERASE, EUKARYOTA, REVERSE TRANSCRIPTASE ZINC-BINDING DOMAIN PROTEIN-RELATED"/>
    <property type="match status" value="1"/>
</dbReference>
<protein>
    <recommendedName>
        <fullName evidence="1">Reverse transcriptase domain-containing protein</fullName>
    </recommendedName>
</protein>
<evidence type="ECO:0000313" key="2">
    <source>
        <dbReference type="EMBL" id="KAK0607568.1"/>
    </source>
</evidence>
<evidence type="ECO:0000313" key="3">
    <source>
        <dbReference type="Proteomes" id="UP001168877"/>
    </source>
</evidence>
<dbReference type="GO" id="GO:0003824">
    <property type="term" value="F:catalytic activity"/>
    <property type="evidence" value="ECO:0007669"/>
    <property type="project" value="InterPro"/>
</dbReference>
<dbReference type="Pfam" id="PF00078">
    <property type="entry name" value="RVT_1"/>
    <property type="match status" value="1"/>
</dbReference>
<dbReference type="InterPro" id="IPR043502">
    <property type="entry name" value="DNA/RNA_pol_sf"/>
</dbReference>
<comment type="caution">
    <text evidence="2">The sequence shown here is derived from an EMBL/GenBank/DDBJ whole genome shotgun (WGS) entry which is preliminary data.</text>
</comment>